<dbReference type="Gene3D" id="1.10.3210.50">
    <property type="match status" value="1"/>
</dbReference>
<dbReference type="Pfam" id="PF01966">
    <property type="entry name" value="HD"/>
    <property type="match status" value="1"/>
</dbReference>
<organism evidence="2 3">
    <name type="scientific">Ruegeria pomeroyi (strain ATCC 700808 / DSM 15171 / DSS-3)</name>
    <name type="common">Silicibacter pomeroyi</name>
    <dbReference type="NCBI Taxonomy" id="246200"/>
    <lineage>
        <taxon>Bacteria</taxon>
        <taxon>Pseudomonadati</taxon>
        <taxon>Pseudomonadota</taxon>
        <taxon>Alphaproteobacteria</taxon>
        <taxon>Rhodobacterales</taxon>
        <taxon>Roseobacteraceae</taxon>
        <taxon>Ruegeria</taxon>
    </lineage>
</organism>
<keyword evidence="3" id="KW-1185">Reference proteome</keyword>
<sequence length="234" mass="25154">MTTCFCTGARSGPTVAISADLHQALRGIVAQRMATDPAHDLAHLDRVWVNVQAIASPGADRDVLLAASYLHDLVNLPKNAPDRHTASRRSADEAAPILRDLGFDEAQIAATGHAIAAHSFSAGISPESEEARILRDADRLDALGAIGIARNFSVSGSLGRALYDPADPFCERRTPDDALYSLDHWRVKLLSLPQGMLTDKGRALAEARIALMLRFLDDFAAEIGTPLPEGWTRG</sequence>
<dbReference type="SMART" id="SM00471">
    <property type="entry name" value="HDc"/>
    <property type="match status" value="1"/>
</dbReference>
<dbReference type="InterPro" id="IPR006674">
    <property type="entry name" value="HD_domain"/>
</dbReference>
<dbReference type="Proteomes" id="UP000001023">
    <property type="component" value="Chromosome"/>
</dbReference>
<evidence type="ECO:0000313" key="3">
    <source>
        <dbReference type="Proteomes" id="UP000001023"/>
    </source>
</evidence>
<dbReference type="EMBL" id="CP000031">
    <property type="protein sequence ID" value="AAV93586.1"/>
    <property type="molecule type" value="Genomic_DNA"/>
</dbReference>
<dbReference type="DNASU" id="3196435"/>
<dbReference type="CDD" id="cd00077">
    <property type="entry name" value="HDc"/>
    <property type="match status" value="1"/>
</dbReference>
<reference evidence="2 3" key="1">
    <citation type="journal article" date="2004" name="Nature">
        <title>Genome sequence of Silicibacter pomeroyi reveals adaptations to the marine environment.</title>
        <authorList>
            <person name="Moran M.A."/>
            <person name="Buchan A."/>
            <person name="Gonzalez J.M."/>
            <person name="Heidelberg J.F."/>
            <person name="Whitman W.B."/>
            <person name="Kiene R.P."/>
            <person name="Henriksen J.R."/>
            <person name="King G.M."/>
            <person name="Belas R."/>
            <person name="Fuqua C."/>
            <person name="Brinkac L."/>
            <person name="Lewis M."/>
            <person name="Johri S."/>
            <person name="Weaver B."/>
            <person name="Pai G."/>
            <person name="Eisen J.A."/>
            <person name="Rahe E."/>
            <person name="Sheldon W.M."/>
            <person name="Ye W."/>
            <person name="Miller T.R."/>
            <person name="Carlton J."/>
            <person name="Rasko D.A."/>
            <person name="Paulsen I.T."/>
            <person name="Ren Q."/>
            <person name="Daugherty S.C."/>
            <person name="Deboy R.T."/>
            <person name="Dodson R.J."/>
            <person name="Durkin A.S."/>
            <person name="Madupu R."/>
            <person name="Nelson W.C."/>
            <person name="Sullivan S.A."/>
            <person name="Rosovitz M.J."/>
            <person name="Haft D.H."/>
            <person name="Selengut J."/>
            <person name="Ward N."/>
        </authorList>
    </citation>
    <scope>NUCLEOTIDE SEQUENCE [LARGE SCALE GENOMIC DNA]</scope>
    <source>
        <strain evidence="3">ATCC 700808 / DSM 15171 / DSS-3</strain>
    </source>
</reference>
<name>Q5LX61_RUEPO</name>
<evidence type="ECO:0000313" key="2">
    <source>
        <dbReference type="EMBL" id="AAV93586.1"/>
    </source>
</evidence>
<dbReference type="PaxDb" id="246200-SPO0266"/>
<accession>Q5LX61</accession>
<reference evidence="2 3" key="2">
    <citation type="journal article" date="2014" name="Stand. Genomic Sci.">
        <title>An updated genome annotation for the model marine bacterium Ruegeria pomeroyi DSS-3.</title>
        <authorList>
            <person name="Rivers A.R."/>
            <person name="Smith C.B."/>
            <person name="Moran M.A."/>
        </authorList>
    </citation>
    <scope>GENOME REANNOTATION</scope>
    <source>
        <strain evidence="3">ATCC 700808 / DSM 15171 / DSS-3</strain>
    </source>
</reference>
<proteinExistence type="predicted"/>
<dbReference type="PANTHER" id="PTHR33594:SF1">
    <property type="entry name" value="HD_PDEASE DOMAIN-CONTAINING PROTEIN"/>
    <property type="match status" value="1"/>
</dbReference>
<evidence type="ECO:0000259" key="1">
    <source>
        <dbReference type="SMART" id="SM00471"/>
    </source>
</evidence>
<dbReference type="HOGENOM" id="CLU_036524_3_0_5"/>
<dbReference type="eggNOG" id="COG1418">
    <property type="taxonomic scope" value="Bacteria"/>
</dbReference>
<protein>
    <submittedName>
        <fullName evidence="2">HD domain protein</fullName>
    </submittedName>
</protein>
<feature type="domain" description="HD/PDEase" evidence="1">
    <location>
        <begin position="36"/>
        <end position="152"/>
    </location>
</feature>
<dbReference type="KEGG" id="sil:SPO0266"/>
<gene>
    <name evidence="2" type="ordered locus">SPO0266</name>
</gene>
<dbReference type="InterPro" id="IPR003607">
    <property type="entry name" value="HD/PDEase_dom"/>
</dbReference>
<dbReference type="PANTHER" id="PTHR33594">
    <property type="entry name" value="SUPERFAMILY HYDROLASE, PUTATIVE (AFU_ORTHOLOGUE AFUA_1G03035)-RELATED"/>
    <property type="match status" value="1"/>
</dbReference>
<dbReference type="STRING" id="246200.SPO0266"/>
<dbReference type="AlphaFoldDB" id="Q5LX61"/>
<dbReference type="SUPFAM" id="SSF109604">
    <property type="entry name" value="HD-domain/PDEase-like"/>
    <property type="match status" value="1"/>
</dbReference>